<dbReference type="InterPro" id="IPR036869">
    <property type="entry name" value="J_dom_sf"/>
</dbReference>
<name>A0A9P8AEV2_9AGAR</name>
<dbReference type="GeneID" id="66069869"/>
<dbReference type="SMART" id="SM00271">
    <property type="entry name" value="DnaJ"/>
    <property type="match status" value="1"/>
</dbReference>
<dbReference type="PROSITE" id="PS50076">
    <property type="entry name" value="DNAJ_2"/>
    <property type="match status" value="1"/>
</dbReference>
<reference evidence="5" key="1">
    <citation type="journal article" date="2021" name="Genome Biol. Evol.">
        <title>The assembled and annotated genome of the fairy-ring fungus Marasmius oreades.</title>
        <authorList>
            <person name="Hiltunen M."/>
            <person name="Ament-Velasquez S.L."/>
            <person name="Johannesson H."/>
        </authorList>
    </citation>
    <scope>NUCLEOTIDE SEQUENCE</scope>
    <source>
        <strain evidence="5">03SP1</strain>
    </source>
</reference>
<evidence type="ECO:0000313" key="5">
    <source>
        <dbReference type="EMBL" id="KAG7098893.1"/>
    </source>
</evidence>
<evidence type="ECO:0000256" key="1">
    <source>
        <dbReference type="ARBA" id="ARBA00023186"/>
    </source>
</evidence>
<dbReference type="Proteomes" id="UP001049176">
    <property type="component" value="Chromosome 1"/>
</dbReference>
<dbReference type="PANTHER" id="PTHR44145">
    <property type="entry name" value="DNAJ HOMOLOG SUBFAMILY A MEMBER 3, MITOCHONDRIAL"/>
    <property type="match status" value="1"/>
</dbReference>
<evidence type="ECO:0000256" key="2">
    <source>
        <dbReference type="SAM" id="MobiDB-lite"/>
    </source>
</evidence>
<feature type="compositionally biased region" description="Polar residues" evidence="2">
    <location>
        <begin position="186"/>
        <end position="195"/>
    </location>
</feature>
<protein>
    <recommendedName>
        <fullName evidence="4">J domain-containing protein</fullName>
    </recommendedName>
</protein>
<dbReference type="SUPFAM" id="SSF46565">
    <property type="entry name" value="Chaperone J-domain"/>
    <property type="match status" value="1"/>
</dbReference>
<dbReference type="OrthoDB" id="445556at2759"/>
<keyword evidence="3" id="KW-1133">Transmembrane helix</keyword>
<keyword evidence="3" id="KW-0472">Membrane</keyword>
<dbReference type="RefSeq" id="XP_043015363.1">
    <property type="nucleotide sequence ID" value="XM_043146660.1"/>
</dbReference>
<organism evidence="5 6">
    <name type="scientific">Marasmius oreades</name>
    <name type="common">fairy-ring Marasmius</name>
    <dbReference type="NCBI Taxonomy" id="181124"/>
    <lineage>
        <taxon>Eukaryota</taxon>
        <taxon>Fungi</taxon>
        <taxon>Dikarya</taxon>
        <taxon>Basidiomycota</taxon>
        <taxon>Agaricomycotina</taxon>
        <taxon>Agaricomycetes</taxon>
        <taxon>Agaricomycetidae</taxon>
        <taxon>Agaricales</taxon>
        <taxon>Marasmiineae</taxon>
        <taxon>Marasmiaceae</taxon>
        <taxon>Marasmius</taxon>
    </lineage>
</organism>
<dbReference type="AlphaFoldDB" id="A0A9P8AEV2"/>
<sequence length="195" mass="22276">MFRPVPPFFQCIRYRPRYSSSSSSNHFAFPTHANPTPHQIFNLPQGASQVEIKERYFELVRIYHPDKNKSSESSEEVAHARFQAISNAYNILRGPLPPSNTLQQATTASRRAAHIRRHRELHASGAVDDRWKDRLILFGTVAAVVVFAVQAMITRREALTQAMDRTHFNRVQASERKATEDPRLSAVNNENLKPN</sequence>
<proteinExistence type="predicted"/>
<evidence type="ECO:0000259" key="4">
    <source>
        <dbReference type="PROSITE" id="PS50076"/>
    </source>
</evidence>
<feature type="domain" description="J" evidence="4">
    <location>
        <begin position="36"/>
        <end position="97"/>
    </location>
</feature>
<comment type="caution">
    <text evidence="5">The sequence shown here is derived from an EMBL/GenBank/DDBJ whole genome shotgun (WGS) entry which is preliminary data.</text>
</comment>
<gene>
    <name evidence="5" type="ORF">E1B28_000793</name>
</gene>
<dbReference type="InterPro" id="IPR051938">
    <property type="entry name" value="Apopto_cytoskel_mod"/>
</dbReference>
<evidence type="ECO:0000313" key="6">
    <source>
        <dbReference type="Proteomes" id="UP001049176"/>
    </source>
</evidence>
<evidence type="ECO:0000256" key="3">
    <source>
        <dbReference type="SAM" id="Phobius"/>
    </source>
</evidence>
<keyword evidence="6" id="KW-1185">Reference proteome</keyword>
<dbReference type="KEGG" id="more:E1B28_000793"/>
<dbReference type="CDD" id="cd06257">
    <property type="entry name" value="DnaJ"/>
    <property type="match status" value="1"/>
</dbReference>
<dbReference type="Gene3D" id="1.10.287.110">
    <property type="entry name" value="DnaJ domain"/>
    <property type="match status" value="1"/>
</dbReference>
<feature type="compositionally biased region" description="Basic and acidic residues" evidence="2">
    <location>
        <begin position="173"/>
        <end position="183"/>
    </location>
</feature>
<dbReference type="PANTHER" id="PTHR44145:SF3">
    <property type="entry name" value="DNAJ HOMOLOG SUBFAMILY A MEMBER 3, MITOCHONDRIAL"/>
    <property type="match status" value="1"/>
</dbReference>
<keyword evidence="1" id="KW-0143">Chaperone</keyword>
<dbReference type="Pfam" id="PF00226">
    <property type="entry name" value="DnaJ"/>
    <property type="match status" value="1"/>
</dbReference>
<dbReference type="EMBL" id="CM032181">
    <property type="protein sequence ID" value="KAG7098893.1"/>
    <property type="molecule type" value="Genomic_DNA"/>
</dbReference>
<keyword evidence="3" id="KW-0812">Transmembrane</keyword>
<feature type="transmembrane region" description="Helical" evidence="3">
    <location>
        <begin position="135"/>
        <end position="153"/>
    </location>
</feature>
<feature type="region of interest" description="Disordered" evidence="2">
    <location>
        <begin position="170"/>
        <end position="195"/>
    </location>
</feature>
<accession>A0A9P8AEV2</accession>
<dbReference type="InterPro" id="IPR001623">
    <property type="entry name" value="DnaJ_domain"/>
</dbReference>
<dbReference type="PRINTS" id="PR00625">
    <property type="entry name" value="JDOMAIN"/>
</dbReference>